<gene>
    <name evidence="3" type="ORF">A2544_00950</name>
</gene>
<dbReference type="Gene3D" id="2.70.70.10">
    <property type="entry name" value="Glucose Permease (Domain IIA)"/>
    <property type="match status" value="1"/>
</dbReference>
<evidence type="ECO:0000313" key="3">
    <source>
        <dbReference type="EMBL" id="OHB16566.1"/>
    </source>
</evidence>
<dbReference type="InterPro" id="IPR050570">
    <property type="entry name" value="Cell_wall_metabolism_enzyme"/>
</dbReference>
<dbReference type="EMBL" id="MHWZ01000039">
    <property type="protein sequence ID" value="OHB16566.1"/>
    <property type="molecule type" value="Genomic_DNA"/>
</dbReference>
<dbReference type="SUPFAM" id="SSF51261">
    <property type="entry name" value="Duplicated hybrid motif"/>
    <property type="match status" value="1"/>
</dbReference>
<dbReference type="Proteomes" id="UP000176868">
    <property type="component" value="Unassembled WGS sequence"/>
</dbReference>
<organism evidence="3 4">
    <name type="scientific">Candidatus Zambryskibacteria bacterium RIFOXYD2_FULL_43_10</name>
    <dbReference type="NCBI Taxonomy" id="1802782"/>
    <lineage>
        <taxon>Bacteria</taxon>
        <taxon>Candidatus Zambryskiibacteriota</taxon>
    </lineage>
</organism>
<dbReference type="PANTHER" id="PTHR21666">
    <property type="entry name" value="PEPTIDASE-RELATED"/>
    <property type="match status" value="1"/>
</dbReference>
<comment type="caution">
    <text evidence="3">The sequence shown here is derived from an EMBL/GenBank/DDBJ whole genome shotgun (WGS) entry which is preliminary data.</text>
</comment>
<dbReference type="AlphaFoldDB" id="A0A1G2V4K9"/>
<dbReference type="CDD" id="cd12797">
    <property type="entry name" value="M23_peptidase"/>
    <property type="match status" value="1"/>
</dbReference>
<evidence type="ECO:0000259" key="2">
    <source>
        <dbReference type="Pfam" id="PF01551"/>
    </source>
</evidence>
<feature type="coiled-coil region" evidence="1">
    <location>
        <begin position="150"/>
        <end position="191"/>
    </location>
</feature>
<dbReference type="PANTHER" id="PTHR21666:SF270">
    <property type="entry name" value="MUREIN HYDROLASE ACTIVATOR ENVC"/>
    <property type="match status" value="1"/>
</dbReference>
<keyword evidence="1" id="KW-0175">Coiled coil</keyword>
<accession>A0A1G2V4K9</accession>
<name>A0A1G2V4K9_9BACT</name>
<dbReference type="GO" id="GO:0004222">
    <property type="term" value="F:metalloendopeptidase activity"/>
    <property type="evidence" value="ECO:0007669"/>
    <property type="project" value="TreeGrafter"/>
</dbReference>
<feature type="domain" description="M23ase beta-sheet core" evidence="2">
    <location>
        <begin position="289"/>
        <end position="387"/>
    </location>
</feature>
<dbReference type="Gene3D" id="6.10.250.3150">
    <property type="match status" value="1"/>
</dbReference>
<feature type="coiled-coil region" evidence="1">
    <location>
        <begin position="24"/>
        <end position="61"/>
    </location>
</feature>
<dbReference type="InterPro" id="IPR016047">
    <property type="entry name" value="M23ase_b-sheet_dom"/>
</dbReference>
<dbReference type="InterPro" id="IPR011055">
    <property type="entry name" value="Dup_hybrid_motif"/>
</dbReference>
<evidence type="ECO:0000256" key="1">
    <source>
        <dbReference type="SAM" id="Coils"/>
    </source>
</evidence>
<protein>
    <recommendedName>
        <fullName evidence="2">M23ase beta-sheet core domain-containing protein</fullName>
    </recommendedName>
</protein>
<dbReference type="Pfam" id="PF01551">
    <property type="entry name" value="Peptidase_M23"/>
    <property type="match status" value="1"/>
</dbReference>
<sequence>MSRRVISILIFFLIAPLILSAANPSELEQQIERVRRERETLVEEQKKLQTELEEINKESQTLGSAVKSLDATKKKLAKDISITQSKITSTGLLIQSLENAMSEKEKQIITHRTAIASAILALSEYDTNPLILQILASVRLSDLWRDGSQLAGLNARLEEEINALRETRKILDQEKAEKEKIKKEQLNLRGQLSGQKSVVEENQKAKAKLLAETKNKEVEYQRLIQANMARQKESEADLYRLEQELRITLDLSLFPEPKRGVLTWPLDNVYITGHFGRSDCGIYGGADCFHNGTDFRASMGTPVRSMLAGVIEGIGNTDNQRGCYSYGRWVLIKHDNGLTSIYAHLSASLVQKGQKVTTGQIIGYSGGVPGANGSGYSKGQHLHVGLFASQGVEIRQFTTSIGCKQVFVPIAKGRDAYLDPLAYLPVL</sequence>
<reference evidence="3 4" key="1">
    <citation type="journal article" date="2016" name="Nat. Commun.">
        <title>Thousands of microbial genomes shed light on interconnected biogeochemical processes in an aquifer system.</title>
        <authorList>
            <person name="Anantharaman K."/>
            <person name="Brown C.T."/>
            <person name="Hug L.A."/>
            <person name="Sharon I."/>
            <person name="Castelle C.J."/>
            <person name="Probst A.J."/>
            <person name="Thomas B.C."/>
            <person name="Singh A."/>
            <person name="Wilkins M.J."/>
            <person name="Karaoz U."/>
            <person name="Brodie E.L."/>
            <person name="Williams K.H."/>
            <person name="Hubbard S.S."/>
            <person name="Banfield J.F."/>
        </authorList>
    </citation>
    <scope>NUCLEOTIDE SEQUENCE [LARGE SCALE GENOMIC DNA]</scope>
</reference>
<proteinExistence type="predicted"/>
<evidence type="ECO:0000313" key="4">
    <source>
        <dbReference type="Proteomes" id="UP000176868"/>
    </source>
</evidence>
<dbReference type="STRING" id="1802782.A2544_00950"/>